<feature type="domain" description="Reverse transcriptase" evidence="1">
    <location>
        <begin position="47"/>
        <end position="145"/>
    </location>
</feature>
<dbReference type="Pfam" id="PF00078">
    <property type="entry name" value="RVT_1"/>
    <property type="match status" value="1"/>
</dbReference>
<reference evidence="3" key="1">
    <citation type="journal article" date="2019" name="Science">
        <title>Mutation of a bHLH transcription factor allowed almond domestication.</title>
        <authorList>
            <person name="Sanchez-Perez R."/>
            <person name="Pavan S."/>
            <person name="Mazzeo R."/>
            <person name="Moldovan C."/>
            <person name="Aiese Cigliano R."/>
            <person name="Del Cueto J."/>
            <person name="Ricciardi F."/>
            <person name="Lotti C."/>
            <person name="Ricciardi L."/>
            <person name="Dicenta F."/>
            <person name="Lopez-Marques R.L."/>
            <person name="Lindberg Moller B."/>
        </authorList>
    </citation>
    <scope>NUCLEOTIDE SEQUENCE</scope>
</reference>
<accession>A0A4Y1RMJ7</accession>
<organism evidence="3">
    <name type="scientific">Prunus dulcis</name>
    <name type="common">Almond</name>
    <name type="synonym">Amygdalus dulcis</name>
    <dbReference type="NCBI Taxonomy" id="3755"/>
    <lineage>
        <taxon>Eukaryota</taxon>
        <taxon>Viridiplantae</taxon>
        <taxon>Streptophyta</taxon>
        <taxon>Embryophyta</taxon>
        <taxon>Tracheophyta</taxon>
        <taxon>Spermatophyta</taxon>
        <taxon>Magnoliopsida</taxon>
        <taxon>eudicotyledons</taxon>
        <taxon>Gunneridae</taxon>
        <taxon>Pentapetalae</taxon>
        <taxon>rosids</taxon>
        <taxon>fabids</taxon>
        <taxon>Rosales</taxon>
        <taxon>Rosaceae</taxon>
        <taxon>Amygdaloideae</taxon>
        <taxon>Amygdaleae</taxon>
        <taxon>Prunus</taxon>
    </lineage>
</organism>
<sequence length="609" mass="69405">MWVYGTPYNSEKSGVLGDFESMGRKDHIPWMVMGDLNEFLGNMKKKEEMNSGGIHEAGLKIDMNKAYDRIERDFLEAVMIKMGFARVWIDLIMNCISTVSFAVIVNGQPGKFFKPTRGLRQGDPLSPYLFLLVSEALSRNLSSAVHNGEIKGVRIARRCLMISHLFLPTTLLLFVVRAPIRTQNTISERERRHESNSQCTMDFGILRSFGLPKLHSKFRRSRKKSGKEVLLKAVATAVPAFPMACFRFPEGTCNQINSALASFWWGNNEENAGIHWKSWKKLCLAKKVGVWGFRDLSNFNLALLAKQSWRIILNPQAAWVKILKARYFPTTDFLHATKDSRPSWAWVSLLEGRNAMMKEAPFQIFSGANTNIWNDVWIPSCEPGPVQTLLPIPHQAPQLVQELMDKWNHTWKLDSISTFINNDFLQSIRCIPIGHSSRPDRLVWPWNSSGSYTVKSGYHCFHARQNTDIASHNHTSRIVSERVWKTIWKVETLPKIKLFIWRALSGSISTKLVLFKRKIATDPICPICEGFEESVKHILFLCPWTQLVWFGSYLSYKVEPRRISTLDRWLEGIMSIPAPGTCFSASYVGKSGRQGVITFSMGLALIRGL</sequence>
<dbReference type="AlphaFoldDB" id="A0A4Y1RMJ7"/>
<evidence type="ECO:0008006" key="4">
    <source>
        <dbReference type="Google" id="ProtNLM"/>
    </source>
</evidence>
<evidence type="ECO:0000259" key="2">
    <source>
        <dbReference type="Pfam" id="PF13966"/>
    </source>
</evidence>
<dbReference type="EMBL" id="AP019302">
    <property type="protein sequence ID" value="BBH05612.1"/>
    <property type="molecule type" value="Genomic_DNA"/>
</dbReference>
<name>A0A4Y1RMJ7_PRUDU</name>
<evidence type="ECO:0000313" key="3">
    <source>
        <dbReference type="EMBL" id="BBH05612.1"/>
    </source>
</evidence>
<gene>
    <name evidence="3" type="ORF">Prudu_017055</name>
</gene>
<dbReference type="InterPro" id="IPR026960">
    <property type="entry name" value="RVT-Znf"/>
</dbReference>
<dbReference type="PANTHER" id="PTHR33116:SF86">
    <property type="entry name" value="REVERSE TRANSCRIPTASE DOMAIN-CONTAINING PROTEIN"/>
    <property type="match status" value="1"/>
</dbReference>
<dbReference type="PANTHER" id="PTHR33116">
    <property type="entry name" value="REVERSE TRANSCRIPTASE ZINC-BINDING DOMAIN-CONTAINING PROTEIN-RELATED-RELATED"/>
    <property type="match status" value="1"/>
</dbReference>
<proteinExistence type="predicted"/>
<dbReference type="Pfam" id="PF13966">
    <property type="entry name" value="zf-RVT"/>
    <property type="match status" value="1"/>
</dbReference>
<feature type="domain" description="Reverse transcriptase zinc-binding" evidence="2">
    <location>
        <begin position="452"/>
        <end position="549"/>
    </location>
</feature>
<evidence type="ECO:0000259" key="1">
    <source>
        <dbReference type="Pfam" id="PF00078"/>
    </source>
</evidence>
<dbReference type="InterPro" id="IPR000477">
    <property type="entry name" value="RT_dom"/>
</dbReference>
<protein>
    <recommendedName>
        <fullName evidence="4">Reverse transcriptase domain-containing protein</fullName>
    </recommendedName>
</protein>